<dbReference type="EMBL" id="NFLJ01000057">
    <property type="protein sequence ID" value="OUQ31402.1"/>
    <property type="molecule type" value="Genomic_DNA"/>
</dbReference>
<keyword evidence="1" id="KW-0472">Membrane</keyword>
<protein>
    <recommendedName>
        <fullName evidence="4">ABC transporter permease</fullName>
    </recommendedName>
</protein>
<dbReference type="GO" id="GO:0140359">
    <property type="term" value="F:ABC-type transporter activity"/>
    <property type="evidence" value="ECO:0007669"/>
    <property type="project" value="InterPro"/>
</dbReference>
<dbReference type="PANTHER" id="PTHR37305:SF2">
    <property type="entry name" value="BACITRACIN TRANSPORT PERMEASE PROTEIN BCRB"/>
    <property type="match status" value="1"/>
</dbReference>
<keyword evidence="1" id="KW-0812">Transmembrane</keyword>
<dbReference type="AlphaFoldDB" id="A0A1Y4SR40"/>
<evidence type="ECO:0008006" key="4">
    <source>
        <dbReference type="Google" id="ProtNLM"/>
    </source>
</evidence>
<feature type="transmembrane region" description="Helical" evidence="1">
    <location>
        <begin position="160"/>
        <end position="183"/>
    </location>
</feature>
<proteinExistence type="predicted"/>
<keyword evidence="3" id="KW-1185">Reference proteome</keyword>
<evidence type="ECO:0000313" key="3">
    <source>
        <dbReference type="Proteomes" id="UP000195305"/>
    </source>
</evidence>
<dbReference type="Proteomes" id="UP000195305">
    <property type="component" value="Unassembled WGS sequence"/>
</dbReference>
<feature type="transmembrane region" description="Helical" evidence="1">
    <location>
        <begin position="12"/>
        <end position="37"/>
    </location>
</feature>
<name>A0A1Y4SR40_9FIRM</name>
<feature type="transmembrane region" description="Helical" evidence="1">
    <location>
        <begin position="190"/>
        <end position="208"/>
    </location>
</feature>
<comment type="caution">
    <text evidence="2">The sequence shown here is derived from an EMBL/GenBank/DDBJ whole genome shotgun (WGS) entry which is preliminary data.</text>
</comment>
<dbReference type="PANTHER" id="PTHR37305">
    <property type="entry name" value="INTEGRAL MEMBRANE PROTEIN-RELATED"/>
    <property type="match status" value="1"/>
</dbReference>
<accession>A0A1Y4SR40</accession>
<evidence type="ECO:0000256" key="1">
    <source>
        <dbReference type="SAM" id="Phobius"/>
    </source>
</evidence>
<dbReference type="GO" id="GO:0005886">
    <property type="term" value="C:plasma membrane"/>
    <property type="evidence" value="ECO:0007669"/>
    <property type="project" value="UniProtKB-SubCell"/>
</dbReference>
<keyword evidence="1" id="KW-1133">Transmembrane helix</keyword>
<feature type="transmembrane region" description="Helical" evidence="1">
    <location>
        <begin position="124"/>
        <end position="148"/>
    </location>
</feature>
<feature type="transmembrane region" description="Helical" evidence="1">
    <location>
        <begin position="240"/>
        <end position="261"/>
    </location>
</feature>
<sequence>MKMSGVLYRKELRTNFPLIFLFLMIITMYATIIISMYDPNMNSSLQVLAKSMPEIFAAFGMMNVSSSLIDFITNYLYGFLLIIFPFLLNVILCYRLMGKYIDHGSMAYLLSTPIGRRKIVMTQYLVLLTAMLIVVMYTFILIILLSFLMVSEESLDIIHFLYVNIGLLALQYFLGSLCYLSALIFNEARLSIGIGAGINILFIMIWMLSQVGDQLEILHYLTPLSLFDPQLLSTGDGQSWLYIFVLLLCSGIVIVLGQRIFQKRDLPL</sequence>
<dbReference type="Pfam" id="PF12679">
    <property type="entry name" value="ABC2_membrane_2"/>
    <property type="match status" value="1"/>
</dbReference>
<reference evidence="2 3" key="1">
    <citation type="journal article" date="2018" name="BMC Genomics">
        <title>Whole genome sequencing and function prediction of 133 gut anaerobes isolated from chicken caecum in pure cultures.</title>
        <authorList>
            <person name="Medvecky M."/>
            <person name="Cejkova D."/>
            <person name="Polansky O."/>
            <person name="Karasova D."/>
            <person name="Kubasova T."/>
            <person name="Cizek A."/>
            <person name="Rychlik I."/>
        </authorList>
    </citation>
    <scope>NUCLEOTIDE SEQUENCE [LARGE SCALE GENOMIC DNA]</scope>
    <source>
        <strain evidence="2 3">An13</strain>
    </source>
</reference>
<feature type="transmembrane region" description="Helical" evidence="1">
    <location>
        <begin position="75"/>
        <end position="97"/>
    </location>
</feature>
<gene>
    <name evidence="2" type="ORF">B5E75_13410</name>
</gene>
<evidence type="ECO:0000313" key="2">
    <source>
        <dbReference type="EMBL" id="OUQ31402.1"/>
    </source>
</evidence>
<organism evidence="2 3">
    <name type="scientific">Massilimicrobiota timonensis</name>
    <dbReference type="NCBI Taxonomy" id="1776392"/>
    <lineage>
        <taxon>Bacteria</taxon>
        <taxon>Bacillati</taxon>
        <taxon>Bacillota</taxon>
        <taxon>Erysipelotrichia</taxon>
        <taxon>Erysipelotrichales</taxon>
        <taxon>Erysipelotrichaceae</taxon>
        <taxon>Massilimicrobiota</taxon>
    </lineage>
</organism>